<evidence type="ECO:0000313" key="2">
    <source>
        <dbReference type="Proteomes" id="UP001363622"/>
    </source>
</evidence>
<sequence length="167" mass="19116">MAKRKRDNSIETIDTNKIIWILNTKLGHSENWDASENGMARDNWNPLKWLQSTTAELSLASLQDGYRDLICAVVSFFTFNRPKQAVAAHKLLLQLSADAQSPVDFKPDVERYVGHVSNATRMCHEIAMDQYSMRLGFLSYFHATEEIRTKLCTAYSQIKDKITERDG</sequence>
<organism evidence="1 2">
    <name type="scientific">Phyllosticta citriasiana</name>
    <dbReference type="NCBI Taxonomy" id="595635"/>
    <lineage>
        <taxon>Eukaryota</taxon>
        <taxon>Fungi</taxon>
        <taxon>Dikarya</taxon>
        <taxon>Ascomycota</taxon>
        <taxon>Pezizomycotina</taxon>
        <taxon>Dothideomycetes</taxon>
        <taxon>Dothideomycetes incertae sedis</taxon>
        <taxon>Botryosphaeriales</taxon>
        <taxon>Phyllostictaceae</taxon>
        <taxon>Phyllosticta</taxon>
    </lineage>
</organism>
<reference evidence="1 2" key="1">
    <citation type="submission" date="2024-04" db="EMBL/GenBank/DDBJ databases">
        <title>Phyllosticta paracitricarpa is synonymous to the EU quarantine fungus P. citricarpa based on phylogenomic analyses.</title>
        <authorList>
            <consortium name="Lawrence Berkeley National Laboratory"/>
            <person name="Van Ingen-Buijs V.A."/>
            <person name="Van Westerhoven A.C."/>
            <person name="Haridas S."/>
            <person name="Skiadas P."/>
            <person name="Martin F."/>
            <person name="Groenewald J.Z."/>
            <person name="Crous P.W."/>
            <person name="Seidl M.F."/>
        </authorList>
    </citation>
    <scope>NUCLEOTIDE SEQUENCE [LARGE SCALE GENOMIC DNA]</scope>
    <source>
        <strain evidence="1 2">CBS 123371</strain>
    </source>
</reference>
<evidence type="ECO:0000313" key="1">
    <source>
        <dbReference type="EMBL" id="KAK7518653.1"/>
    </source>
</evidence>
<gene>
    <name evidence="1" type="ORF">IWZ03DRAFT_413636</name>
</gene>
<accession>A0ABR1KP10</accession>
<name>A0ABR1KP10_9PEZI</name>
<proteinExistence type="predicted"/>
<keyword evidence="2" id="KW-1185">Reference proteome</keyword>
<dbReference type="Proteomes" id="UP001363622">
    <property type="component" value="Unassembled WGS sequence"/>
</dbReference>
<dbReference type="EMBL" id="JBBPHU010000004">
    <property type="protein sequence ID" value="KAK7518653.1"/>
    <property type="molecule type" value="Genomic_DNA"/>
</dbReference>
<comment type="caution">
    <text evidence="1">The sequence shown here is derived from an EMBL/GenBank/DDBJ whole genome shotgun (WGS) entry which is preliminary data.</text>
</comment>
<protein>
    <submittedName>
        <fullName evidence="1">Uncharacterized protein</fullName>
    </submittedName>
</protein>